<dbReference type="CDD" id="cd04370">
    <property type="entry name" value="BAH"/>
    <property type="match status" value="1"/>
</dbReference>
<dbReference type="InterPro" id="IPR043151">
    <property type="entry name" value="BAH_sf"/>
</dbReference>
<dbReference type="OrthoDB" id="5079729at2759"/>
<dbReference type="EMBL" id="PVQB02001435">
    <property type="protein sequence ID" value="KAF4331755.1"/>
    <property type="molecule type" value="Genomic_DNA"/>
</dbReference>
<dbReference type="Gene3D" id="2.30.30.490">
    <property type="match status" value="1"/>
</dbReference>
<name>A0A9P5A3H6_9HYPO</name>
<proteinExistence type="predicted"/>
<dbReference type="InterPro" id="IPR001025">
    <property type="entry name" value="BAH_dom"/>
</dbReference>
<evidence type="ECO:0000259" key="1">
    <source>
        <dbReference type="PROSITE" id="PS51038"/>
    </source>
</evidence>
<protein>
    <recommendedName>
        <fullName evidence="1">BAH domain-containing protein</fullName>
    </recommendedName>
</protein>
<comment type="caution">
    <text evidence="2">The sequence shown here is derived from an EMBL/GenBank/DDBJ whole genome shotgun (WGS) entry which is preliminary data.</text>
</comment>
<dbReference type="PANTHER" id="PTHR46364">
    <property type="entry name" value="OS08G0421900 PROTEIN"/>
    <property type="match status" value="1"/>
</dbReference>
<dbReference type="Pfam" id="PF01426">
    <property type="entry name" value="BAH"/>
    <property type="match status" value="1"/>
</dbReference>
<dbReference type="AlphaFoldDB" id="A0A9P5A3H6"/>
<accession>A0A9P5A3H6</accession>
<keyword evidence="3" id="KW-1185">Reference proteome</keyword>
<feature type="domain" description="BAH" evidence="1">
    <location>
        <begin position="92"/>
        <end position="229"/>
    </location>
</feature>
<dbReference type="SMART" id="SM00439">
    <property type="entry name" value="BAH"/>
    <property type="match status" value="1"/>
</dbReference>
<evidence type="ECO:0000313" key="2">
    <source>
        <dbReference type="EMBL" id="KAF4331755.1"/>
    </source>
</evidence>
<dbReference type="Proteomes" id="UP000730481">
    <property type="component" value="Unassembled WGS sequence"/>
</dbReference>
<reference evidence="2" key="1">
    <citation type="journal article" date="2017" name="Mycologia">
        <title>Fusarium algeriense, sp. nov., a novel toxigenic crown rot pathogen of durum wheat from Algeria is nested in the Fusarium burgessii species complex.</title>
        <authorList>
            <person name="Laraba I."/>
            <person name="Keddad A."/>
            <person name="Boureghda H."/>
            <person name="Abdallah N."/>
            <person name="Vaughan M.M."/>
            <person name="Proctor R.H."/>
            <person name="Busman M."/>
            <person name="O'Donnell K."/>
        </authorList>
    </citation>
    <scope>NUCLEOTIDE SEQUENCE</scope>
    <source>
        <strain evidence="2">NRRL 25174</strain>
    </source>
</reference>
<dbReference type="PROSITE" id="PS51038">
    <property type="entry name" value="BAH"/>
    <property type="match status" value="1"/>
</dbReference>
<evidence type="ECO:0000313" key="3">
    <source>
        <dbReference type="Proteomes" id="UP000730481"/>
    </source>
</evidence>
<sequence>MGGRKRSRCEKTENSSDHLFYISYPKPILQTKTKAYKTPSQRNRLSGHERIKLQRFPFTCSSVENLDLLYIVEPGTMWQEMTSYKSFVLGGMKYYRDDFVFVANEQTVKCRKLTNESETTRDGQEWIARILEVRASDETHVYARVHWMYRPDDLPPGTSDGTKKIQGRQSYHEANELILSNHMDVIDVMSVSGPAKVKEWVEIEGEERKEDLFCRQAYDWRHSRLSDLPGTS</sequence>
<organism evidence="2 3">
    <name type="scientific">Fusarium beomiforme</name>
    <dbReference type="NCBI Taxonomy" id="44412"/>
    <lineage>
        <taxon>Eukaryota</taxon>
        <taxon>Fungi</taxon>
        <taxon>Dikarya</taxon>
        <taxon>Ascomycota</taxon>
        <taxon>Pezizomycotina</taxon>
        <taxon>Sordariomycetes</taxon>
        <taxon>Hypocreomycetidae</taxon>
        <taxon>Hypocreales</taxon>
        <taxon>Nectriaceae</taxon>
        <taxon>Fusarium</taxon>
        <taxon>Fusarium burgessii species complex</taxon>
    </lineage>
</organism>
<gene>
    <name evidence="2" type="ORF">FBEOM_14478</name>
</gene>
<reference evidence="2" key="2">
    <citation type="submission" date="2020-02" db="EMBL/GenBank/DDBJ databases">
        <title>Identification and distribution of gene clusters putatively required for synthesis of sphingolipid metabolism inhibitors in phylogenetically diverse species of the filamentous fungus Fusarium.</title>
        <authorList>
            <person name="Kim H.-S."/>
            <person name="Busman M."/>
            <person name="Brown D.W."/>
            <person name="Divon H."/>
            <person name="Uhlig S."/>
            <person name="Proctor R.H."/>
        </authorList>
    </citation>
    <scope>NUCLEOTIDE SEQUENCE</scope>
    <source>
        <strain evidence="2">NRRL 25174</strain>
    </source>
</reference>
<dbReference type="GO" id="GO:0003682">
    <property type="term" value="F:chromatin binding"/>
    <property type="evidence" value="ECO:0007669"/>
    <property type="project" value="InterPro"/>
</dbReference>